<keyword evidence="10" id="KW-0479">Metal-binding</keyword>
<dbReference type="PROSITE" id="PS00532">
    <property type="entry name" value="PEPCK_ATP"/>
    <property type="match status" value="1"/>
</dbReference>
<dbReference type="InterPro" id="IPR001272">
    <property type="entry name" value="PEP_carboxykinase_ATP"/>
</dbReference>
<keyword evidence="10" id="KW-0464">Manganese</keyword>
<dbReference type="Pfam" id="PF01293">
    <property type="entry name" value="PEPCK_ATP"/>
    <property type="match status" value="1"/>
</dbReference>
<evidence type="ECO:0000256" key="5">
    <source>
        <dbReference type="ARBA" id="ARBA00022741"/>
    </source>
</evidence>
<feature type="binding site" evidence="10">
    <location>
        <position position="195"/>
    </location>
    <ligand>
        <name>substrate</name>
    </ligand>
</feature>
<name>A0AAW4LBK8_9BACT</name>
<feature type="binding site" evidence="10">
    <location>
        <position position="221"/>
    </location>
    <ligand>
        <name>Mn(2+)</name>
        <dbReference type="ChEBI" id="CHEBI:29035"/>
    </ligand>
</feature>
<dbReference type="GO" id="GO:0005524">
    <property type="term" value="F:ATP binding"/>
    <property type="evidence" value="ECO:0007669"/>
    <property type="project" value="UniProtKB-UniRule"/>
</dbReference>
<feature type="binding site" evidence="10">
    <location>
        <position position="60"/>
    </location>
    <ligand>
        <name>substrate</name>
    </ligand>
</feature>
<feature type="binding site" evidence="10">
    <location>
        <position position="324"/>
    </location>
    <ligand>
        <name>substrate</name>
    </ligand>
</feature>
<dbReference type="GO" id="GO:0004612">
    <property type="term" value="F:phosphoenolpyruvate carboxykinase (ATP) activity"/>
    <property type="evidence" value="ECO:0007669"/>
    <property type="project" value="UniProtKB-UniRule"/>
</dbReference>
<dbReference type="NCBIfam" id="TIGR00224">
    <property type="entry name" value="pckA"/>
    <property type="match status" value="1"/>
</dbReference>
<evidence type="ECO:0000313" key="11">
    <source>
        <dbReference type="EMBL" id="MBT0665242.1"/>
    </source>
</evidence>
<dbReference type="NCBIfam" id="NF006820">
    <property type="entry name" value="PRK09344.1-2"/>
    <property type="match status" value="1"/>
</dbReference>
<dbReference type="GO" id="GO:0046872">
    <property type="term" value="F:metal ion binding"/>
    <property type="evidence" value="ECO:0007669"/>
    <property type="project" value="UniProtKB-KW"/>
</dbReference>
<comment type="subcellular location">
    <subcellularLocation>
        <location evidence="10">Cytoplasm</location>
    </subcellularLocation>
</comment>
<dbReference type="GO" id="GO:0006094">
    <property type="term" value="P:gluconeogenesis"/>
    <property type="evidence" value="ECO:0007669"/>
    <property type="project" value="UniProtKB-UniRule"/>
</dbReference>
<dbReference type="Gene3D" id="3.90.228.20">
    <property type="match status" value="1"/>
</dbReference>
<keyword evidence="12" id="KW-1185">Reference proteome</keyword>
<protein>
    <recommendedName>
        <fullName evidence="3 10">Phosphoenolpyruvate carboxykinase (ATP)</fullName>
        <shortName evidence="10">PCK</shortName>
        <shortName evidence="10">PEP carboxykinase</shortName>
        <shortName evidence="10">PEPCK</shortName>
        <ecNumber evidence="3 10">4.1.1.49</ecNumber>
    </recommendedName>
</protein>
<feature type="binding site" evidence="10">
    <location>
        <position position="201"/>
    </location>
    <ligand>
        <name>ATP</name>
        <dbReference type="ChEBI" id="CHEBI:30616"/>
    </ligand>
</feature>
<evidence type="ECO:0000256" key="2">
    <source>
        <dbReference type="ARBA" id="ARBA00006052"/>
    </source>
</evidence>
<gene>
    <name evidence="10 11" type="primary">pckA</name>
    <name evidence="11" type="ORF">KI809_13120</name>
</gene>
<reference evidence="11 12" key="1">
    <citation type="submission" date="2021-05" db="EMBL/GenBank/DDBJ databases">
        <title>The draft genome of Geobacter pelophilus DSM 12255.</title>
        <authorList>
            <person name="Xu Z."/>
            <person name="Masuda Y."/>
            <person name="Itoh H."/>
            <person name="Senoo K."/>
        </authorList>
    </citation>
    <scope>NUCLEOTIDE SEQUENCE [LARGE SCALE GENOMIC DNA]</scope>
    <source>
        <strain evidence="11 12">DSM 12255</strain>
    </source>
</reference>
<evidence type="ECO:0000256" key="7">
    <source>
        <dbReference type="ARBA" id="ARBA00022840"/>
    </source>
</evidence>
<feature type="binding site" evidence="10">
    <location>
        <begin position="237"/>
        <end position="245"/>
    </location>
    <ligand>
        <name>ATP</name>
        <dbReference type="ChEBI" id="CHEBI:30616"/>
    </ligand>
</feature>
<accession>A0AAW4LBK8</accession>
<feature type="binding site" evidence="10">
    <location>
        <position position="201"/>
    </location>
    <ligand>
        <name>substrate</name>
    </ligand>
</feature>
<feature type="binding site" evidence="10">
    <location>
        <position position="258"/>
    </location>
    <ligand>
        <name>Mn(2+)</name>
        <dbReference type="ChEBI" id="CHEBI:29035"/>
    </ligand>
</feature>
<comment type="similarity">
    <text evidence="2 10">Belongs to the phosphoenolpyruvate carboxykinase (ATP) family.</text>
</comment>
<dbReference type="Proteomes" id="UP000811899">
    <property type="component" value="Unassembled WGS sequence"/>
</dbReference>
<sequence length="530" mass="58366">MRLNDITRGTGLEEHGITNANLIYWTAPTSVLYEQIVKRGEGLVTHLGAVAVKTGHYTGRAANEKFIVDEPSCHKHINWGKVNRPFDPVKFDALFKRMLAYMHGKDLFVQDCFAGASPAHRLPVRVITEKAWHSLFARNMFISATAEELVVHKPEFTVIDMPNFHAIPSVDGTNTETFIIVNFAQKVIIIGGTSYAGEIKKSIFTILNYLLPLDSKVMSMHCSANAGDKGDVAIFFGLSGTGKTTLSADPGRRLIGDDEHGWDDKGVFNFEGGCYAKIIKLSQDSEPEIYETTRRFGTILENVAIDTVSRRVDLDDDSFTENTRASYPITHIPNIVKSGMGEHPKNLIMLTCDAFGVLPPIARLTPEQAMYHFLSGYTAKVAGTEAGITEPQAAFSACFGAPFMALHPSVYATLLGEKIARHDVNCWLVNTGWSGGGYGVGSRMKIAYSRALVNAAIDGTLIDGEFDKDRFFGLDIPKVCPGVPAEVLDPRNTWSDKAAYDATAGELVELFRKNFEQYKQYVSEKVAKVM</sequence>
<dbReference type="NCBIfam" id="NF006821">
    <property type="entry name" value="PRK09344.1-3"/>
    <property type="match status" value="1"/>
</dbReference>
<organism evidence="11 12">
    <name type="scientific">Geoanaerobacter pelophilus</name>
    <dbReference type="NCBI Taxonomy" id="60036"/>
    <lineage>
        <taxon>Bacteria</taxon>
        <taxon>Pseudomonadati</taxon>
        <taxon>Thermodesulfobacteriota</taxon>
        <taxon>Desulfuromonadia</taxon>
        <taxon>Geobacterales</taxon>
        <taxon>Geobacteraceae</taxon>
        <taxon>Geoanaerobacter</taxon>
    </lineage>
</organism>
<dbReference type="InterPro" id="IPR015994">
    <property type="entry name" value="PEPCK_ATP_CS"/>
</dbReference>
<dbReference type="Gene3D" id="3.40.449.10">
    <property type="entry name" value="Phosphoenolpyruvate Carboxykinase, domain 1"/>
    <property type="match status" value="1"/>
</dbReference>
<comment type="pathway">
    <text evidence="1 10">Carbohydrate biosynthesis; gluconeogenesis.</text>
</comment>
<keyword evidence="6 10" id="KW-0210">Decarboxylase</keyword>
<dbReference type="PANTHER" id="PTHR30031:SF0">
    <property type="entry name" value="PHOSPHOENOLPYRUVATE CARBOXYKINASE (ATP)"/>
    <property type="match status" value="1"/>
</dbReference>
<keyword evidence="7 10" id="KW-0067">ATP-binding</keyword>
<evidence type="ECO:0000256" key="9">
    <source>
        <dbReference type="ARBA" id="ARBA00047371"/>
    </source>
</evidence>
<keyword evidence="4 10" id="KW-0312">Gluconeogenesis</keyword>
<comment type="function">
    <text evidence="10">Involved in the gluconeogenesis. Catalyzes the conversion of oxaloacetate (OAA) to phosphoenolpyruvate (PEP) through direct phosphoryl transfer between the nucleoside triphosphate and OAA.</text>
</comment>
<proteinExistence type="inferred from homology"/>
<evidence type="ECO:0000256" key="10">
    <source>
        <dbReference type="HAMAP-Rule" id="MF_00453"/>
    </source>
</evidence>
<comment type="caution">
    <text evidence="10">Lacks conserved residue(s) required for the propagation of feature annotation.</text>
</comment>
<comment type="catalytic activity">
    <reaction evidence="9 10">
        <text>oxaloacetate + ATP = phosphoenolpyruvate + ADP + CO2</text>
        <dbReference type="Rhea" id="RHEA:18617"/>
        <dbReference type="ChEBI" id="CHEBI:16452"/>
        <dbReference type="ChEBI" id="CHEBI:16526"/>
        <dbReference type="ChEBI" id="CHEBI:30616"/>
        <dbReference type="ChEBI" id="CHEBI:58702"/>
        <dbReference type="ChEBI" id="CHEBI:456216"/>
        <dbReference type="EC" id="4.1.1.49"/>
    </reaction>
</comment>
<dbReference type="SUPFAM" id="SSF53795">
    <property type="entry name" value="PEP carboxykinase-like"/>
    <property type="match status" value="1"/>
</dbReference>
<evidence type="ECO:0000256" key="8">
    <source>
        <dbReference type="ARBA" id="ARBA00023239"/>
    </source>
</evidence>
<dbReference type="HAMAP" id="MF_00453">
    <property type="entry name" value="PEPCK_ATP"/>
    <property type="match status" value="1"/>
</dbReference>
<feature type="binding site" evidence="10">
    <location>
        <position position="449"/>
    </location>
    <ligand>
        <name>ATP</name>
        <dbReference type="ChEBI" id="CHEBI:30616"/>
    </ligand>
</feature>
<dbReference type="EC" id="4.1.1.49" evidence="3 10"/>
<dbReference type="SUPFAM" id="SSF68923">
    <property type="entry name" value="PEP carboxykinase N-terminal domain"/>
    <property type="match status" value="1"/>
</dbReference>
<dbReference type="CDD" id="cd00484">
    <property type="entry name" value="PEPCK_ATP"/>
    <property type="match status" value="1"/>
</dbReference>
<dbReference type="AlphaFoldDB" id="A0AAW4LBK8"/>
<evidence type="ECO:0000313" key="12">
    <source>
        <dbReference type="Proteomes" id="UP000811899"/>
    </source>
</evidence>
<dbReference type="InterPro" id="IPR013035">
    <property type="entry name" value="PEP_carboxykinase_C"/>
</dbReference>
<evidence type="ECO:0000256" key="1">
    <source>
        <dbReference type="ARBA" id="ARBA00004742"/>
    </source>
</evidence>
<evidence type="ECO:0000256" key="6">
    <source>
        <dbReference type="ARBA" id="ARBA00022793"/>
    </source>
</evidence>
<feature type="binding site" evidence="10">
    <location>
        <position position="286"/>
    </location>
    <ligand>
        <name>ATP</name>
        <dbReference type="ChEBI" id="CHEBI:30616"/>
    </ligand>
</feature>
<dbReference type="GO" id="GO:0005829">
    <property type="term" value="C:cytosol"/>
    <property type="evidence" value="ECO:0007669"/>
    <property type="project" value="TreeGrafter"/>
</dbReference>
<keyword evidence="8 10" id="KW-0456">Lyase</keyword>
<keyword evidence="5 10" id="KW-0547">Nucleotide-binding</keyword>
<dbReference type="PIRSF" id="PIRSF006294">
    <property type="entry name" value="PEP_crbxkin"/>
    <property type="match status" value="1"/>
</dbReference>
<evidence type="ECO:0000256" key="4">
    <source>
        <dbReference type="ARBA" id="ARBA00022432"/>
    </source>
</evidence>
<dbReference type="RefSeq" id="WP_214172016.1">
    <property type="nucleotide sequence ID" value="NZ_JAHCVJ010000005.1"/>
</dbReference>
<keyword evidence="10" id="KW-0963">Cytoplasm</keyword>
<feature type="binding site" evidence="10">
    <location>
        <position position="324"/>
    </location>
    <ligand>
        <name>ATP</name>
        <dbReference type="ChEBI" id="CHEBI:30616"/>
    </ligand>
</feature>
<dbReference type="PANTHER" id="PTHR30031">
    <property type="entry name" value="PHOSPHOENOLPYRUVATE CARBOXYKINASE ATP"/>
    <property type="match status" value="1"/>
</dbReference>
<feature type="binding site" evidence="10">
    <location>
        <position position="201"/>
    </location>
    <ligand>
        <name>Mn(2+)</name>
        <dbReference type="ChEBI" id="CHEBI:29035"/>
    </ligand>
</feature>
<comment type="caution">
    <text evidence="11">The sequence shown here is derived from an EMBL/GenBank/DDBJ whole genome shotgun (WGS) entry which is preliminary data.</text>
</comment>
<dbReference type="EMBL" id="JAHCVJ010000005">
    <property type="protein sequence ID" value="MBT0665242.1"/>
    <property type="molecule type" value="Genomic_DNA"/>
</dbReference>
<dbReference type="InterPro" id="IPR008210">
    <property type="entry name" value="PEP_carboxykinase_N"/>
</dbReference>
<comment type="cofactor">
    <cofactor evidence="10">
        <name>Mn(2+)</name>
        <dbReference type="ChEBI" id="CHEBI:29035"/>
    </cofactor>
    <text evidence="10">Binds 1 Mn(2+) ion per subunit.</text>
</comment>
<dbReference type="Gene3D" id="2.170.8.10">
    <property type="entry name" value="Phosphoenolpyruvate Carboxykinase, domain 2"/>
    <property type="match status" value="1"/>
</dbReference>
<feature type="binding site" evidence="10">
    <location>
        <position position="221"/>
    </location>
    <ligand>
        <name>ATP</name>
        <dbReference type="ChEBI" id="CHEBI:30616"/>
    </ligand>
</feature>
<evidence type="ECO:0000256" key="3">
    <source>
        <dbReference type="ARBA" id="ARBA00012363"/>
    </source>
</evidence>